<keyword evidence="3" id="KW-0282">Flagellum</keyword>
<dbReference type="Pfam" id="PF02120">
    <property type="entry name" value="Flg_hook"/>
    <property type="match status" value="1"/>
</dbReference>
<keyword evidence="3" id="KW-0966">Cell projection</keyword>
<feature type="region of interest" description="Disordered" evidence="1">
    <location>
        <begin position="189"/>
        <end position="250"/>
    </location>
</feature>
<feature type="domain" description="Flagellar hook-length control protein-like C-terminal" evidence="2">
    <location>
        <begin position="303"/>
        <end position="376"/>
    </location>
</feature>
<name>A0ABV2CK28_9RHOO</name>
<keyword evidence="3" id="KW-0969">Cilium</keyword>
<gene>
    <name evidence="3" type="ORF">ABVT11_00320</name>
</gene>
<dbReference type="InterPro" id="IPR021136">
    <property type="entry name" value="Flagellar_hook_control-like_C"/>
</dbReference>
<comment type="caution">
    <text evidence="3">The sequence shown here is derived from an EMBL/GenBank/DDBJ whole genome shotgun (WGS) entry which is preliminary data.</text>
</comment>
<dbReference type="InterPro" id="IPR038610">
    <property type="entry name" value="FliK-like_C_sf"/>
</dbReference>
<dbReference type="EMBL" id="JBEWLZ010000001">
    <property type="protein sequence ID" value="MET1488251.1"/>
    <property type="molecule type" value="Genomic_DNA"/>
</dbReference>
<dbReference type="Gene3D" id="3.30.750.140">
    <property type="match status" value="1"/>
</dbReference>
<evidence type="ECO:0000259" key="2">
    <source>
        <dbReference type="Pfam" id="PF02120"/>
    </source>
</evidence>
<evidence type="ECO:0000256" key="1">
    <source>
        <dbReference type="SAM" id="MobiDB-lite"/>
    </source>
</evidence>
<protein>
    <submittedName>
        <fullName evidence="3">Flagellar hook-length control protein FliK</fullName>
    </submittedName>
</protein>
<dbReference type="Proteomes" id="UP001548590">
    <property type="component" value="Unassembled WGS sequence"/>
</dbReference>
<dbReference type="RefSeq" id="WP_345926195.1">
    <property type="nucleotide sequence ID" value="NZ_JBDIVF010000003.1"/>
</dbReference>
<feature type="compositionally biased region" description="Low complexity" evidence="1">
    <location>
        <begin position="207"/>
        <end position="219"/>
    </location>
</feature>
<keyword evidence="4" id="KW-1185">Reference proteome</keyword>
<accession>A0ABV2CK28</accession>
<sequence length="380" mass="40500">MIPGDLASRLRNILEASIQPVSISREIDEQLPRLVQGERFSAKIQSALPDGSFRALVAGKTITLAMSESSASAGDVVELTVTGSRGNTLLARLTTPDEPQANAKTSDARSTLSQTGQLISQLLTGRHGEAKPLNLPAIEWPATQGSLDAGRLAPMLKEAISQSGMFYESHLRQWTEGSRPLASLLAEPQSAATTSELLPPRQEGQQAAAPSRAEPSARSGVEPDIRQRPVEGSAEYRSLSGEPLASAPQNSLRLPEHLTPLILQQLETLSSQQASWQGQLWPGARVQWSIVDPDSGSERQEGSADTEAPVWRSQLRLELPRLGALNASLTLGPQGVGIQISATDAASAARLREDQGSLQAAFAAAGLPLTRFQVREDVIA</sequence>
<evidence type="ECO:0000313" key="4">
    <source>
        <dbReference type="Proteomes" id="UP001548590"/>
    </source>
</evidence>
<proteinExistence type="predicted"/>
<reference evidence="3 4" key="1">
    <citation type="submission" date="2024-07" db="EMBL/GenBank/DDBJ databases">
        <title>Uliginosibacterium paludis KCTC:42655.</title>
        <authorList>
            <person name="Kim M.K."/>
        </authorList>
    </citation>
    <scope>NUCLEOTIDE SEQUENCE [LARGE SCALE GENOMIC DNA]</scope>
    <source>
        <strain evidence="3 4">KCTC 42655</strain>
    </source>
</reference>
<organism evidence="3 4">
    <name type="scientific">Uliginosibacterium paludis</name>
    <dbReference type="NCBI Taxonomy" id="1615952"/>
    <lineage>
        <taxon>Bacteria</taxon>
        <taxon>Pseudomonadati</taxon>
        <taxon>Pseudomonadota</taxon>
        <taxon>Betaproteobacteria</taxon>
        <taxon>Rhodocyclales</taxon>
        <taxon>Zoogloeaceae</taxon>
        <taxon>Uliginosibacterium</taxon>
    </lineage>
</organism>
<evidence type="ECO:0000313" key="3">
    <source>
        <dbReference type="EMBL" id="MET1488251.1"/>
    </source>
</evidence>